<reference evidence="1" key="1">
    <citation type="submission" date="2020-11" db="EMBL/GenBank/DDBJ databases">
        <authorList>
            <person name="Tran Van P."/>
        </authorList>
    </citation>
    <scope>NUCLEOTIDE SEQUENCE</scope>
</reference>
<gene>
    <name evidence="1" type="ORF">TCMB3V08_LOCUS5136</name>
</gene>
<sequence>MILGQTYPTKSPKRPHEGLPATLFIGSVALHNATTDTHRDWNLFAEHGPKSTNAFLGANPWRRPDSINRDLSVPGGGKDSLVLVYTRRAQAQSASRPPYIGPVPYAFHPTEIRTSISPSSAVDLNMTSACHADRNQLKGVTTSGLRLLGQRVTWDQVTAQCCHIVVMTDTSPDVRWLVHPDSLGLFLKLCQDVASWEDAVTSGCRRVGDPMAR</sequence>
<name>A0A7R9J530_TIMCA</name>
<proteinExistence type="predicted"/>
<dbReference type="EMBL" id="OE181055">
    <property type="protein sequence ID" value="CAD7572488.1"/>
    <property type="molecule type" value="Genomic_DNA"/>
</dbReference>
<accession>A0A7R9J530</accession>
<evidence type="ECO:0000313" key="1">
    <source>
        <dbReference type="EMBL" id="CAD7572488.1"/>
    </source>
</evidence>
<dbReference type="AlphaFoldDB" id="A0A7R9J530"/>
<protein>
    <submittedName>
        <fullName evidence="1">(California timema) hypothetical protein</fullName>
    </submittedName>
</protein>
<organism evidence="1">
    <name type="scientific">Timema californicum</name>
    <name type="common">California timema</name>
    <name type="synonym">Walking stick</name>
    <dbReference type="NCBI Taxonomy" id="61474"/>
    <lineage>
        <taxon>Eukaryota</taxon>
        <taxon>Metazoa</taxon>
        <taxon>Ecdysozoa</taxon>
        <taxon>Arthropoda</taxon>
        <taxon>Hexapoda</taxon>
        <taxon>Insecta</taxon>
        <taxon>Pterygota</taxon>
        <taxon>Neoptera</taxon>
        <taxon>Polyneoptera</taxon>
        <taxon>Phasmatodea</taxon>
        <taxon>Timematodea</taxon>
        <taxon>Timematoidea</taxon>
        <taxon>Timematidae</taxon>
        <taxon>Timema</taxon>
    </lineage>
</organism>